<feature type="DNA-binding region" description="OmpR/PhoB-type" evidence="5">
    <location>
        <begin position="28"/>
        <end position="124"/>
    </location>
</feature>
<evidence type="ECO:0000313" key="7">
    <source>
        <dbReference type="EMBL" id="MFC5006276.1"/>
    </source>
</evidence>
<feature type="domain" description="OmpR/PhoB-type" evidence="6">
    <location>
        <begin position="28"/>
        <end position="124"/>
    </location>
</feature>
<dbReference type="InterPro" id="IPR001867">
    <property type="entry name" value="OmpR/PhoB-type_DNA-bd"/>
</dbReference>
<keyword evidence="8" id="KW-1185">Reference proteome</keyword>
<dbReference type="EMBL" id="JBHSIU010000097">
    <property type="protein sequence ID" value="MFC5006276.1"/>
    <property type="molecule type" value="Genomic_DNA"/>
</dbReference>
<dbReference type="SUPFAM" id="SSF46894">
    <property type="entry name" value="C-terminal effector domain of the bipartite response regulators"/>
    <property type="match status" value="1"/>
</dbReference>
<keyword evidence="1" id="KW-0597">Phosphoprotein</keyword>
<dbReference type="PANTHER" id="PTHR48111">
    <property type="entry name" value="REGULATOR OF RPOS"/>
    <property type="match status" value="1"/>
</dbReference>
<dbReference type="InterPro" id="IPR036388">
    <property type="entry name" value="WH-like_DNA-bd_sf"/>
</dbReference>
<evidence type="ECO:0000256" key="2">
    <source>
        <dbReference type="ARBA" id="ARBA00023015"/>
    </source>
</evidence>
<sequence length="133" mass="14592">MVHVGPQGVDLARAIAERLSSIGVGAAVAGPVVPELVLCPEERSAQLDDRPLTFTRREYDLLLFLARNPHQVFTRGQLMHHVWGDDVDCGERTVDVHMRRVRAKLGGRGPVISTVRGVGYRLDGARRLCVAST</sequence>
<keyword evidence="2" id="KW-0805">Transcription regulation</keyword>
<reference evidence="8" key="1">
    <citation type="journal article" date="2019" name="Int. J. Syst. Evol. Microbiol.">
        <title>The Global Catalogue of Microorganisms (GCM) 10K type strain sequencing project: providing services to taxonomists for standard genome sequencing and annotation.</title>
        <authorList>
            <consortium name="The Broad Institute Genomics Platform"/>
            <consortium name="The Broad Institute Genome Sequencing Center for Infectious Disease"/>
            <person name="Wu L."/>
            <person name="Ma J."/>
        </authorList>
    </citation>
    <scope>NUCLEOTIDE SEQUENCE [LARGE SCALE GENOMIC DNA]</scope>
    <source>
        <strain evidence="8">CGMCC 4.7152</strain>
    </source>
</reference>
<dbReference type="SMART" id="SM00862">
    <property type="entry name" value="Trans_reg_C"/>
    <property type="match status" value="1"/>
</dbReference>
<evidence type="ECO:0000256" key="1">
    <source>
        <dbReference type="ARBA" id="ARBA00022553"/>
    </source>
</evidence>
<proteinExistence type="predicted"/>
<dbReference type="Proteomes" id="UP001595912">
    <property type="component" value="Unassembled WGS sequence"/>
</dbReference>
<dbReference type="RefSeq" id="WP_380126892.1">
    <property type="nucleotide sequence ID" value="NZ_JBHSIU010000097.1"/>
</dbReference>
<name>A0ABV9WEV3_9ACTN</name>
<keyword evidence="3 5" id="KW-0238">DNA-binding</keyword>
<evidence type="ECO:0000256" key="4">
    <source>
        <dbReference type="ARBA" id="ARBA00023163"/>
    </source>
</evidence>
<keyword evidence="4" id="KW-0804">Transcription</keyword>
<evidence type="ECO:0000256" key="5">
    <source>
        <dbReference type="PROSITE-ProRule" id="PRU01091"/>
    </source>
</evidence>
<comment type="caution">
    <text evidence="7">The sequence shown here is derived from an EMBL/GenBank/DDBJ whole genome shotgun (WGS) entry which is preliminary data.</text>
</comment>
<evidence type="ECO:0000313" key="8">
    <source>
        <dbReference type="Proteomes" id="UP001595912"/>
    </source>
</evidence>
<protein>
    <submittedName>
        <fullName evidence="7">Winged helix-turn-helix domain-containing protein</fullName>
    </submittedName>
</protein>
<evidence type="ECO:0000259" key="6">
    <source>
        <dbReference type="PROSITE" id="PS51755"/>
    </source>
</evidence>
<dbReference type="PANTHER" id="PTHR48111:SF4">
    <property type="entry name" value="DNA-BINDING DUAL TRANSCRIPTIONAL REGULATOR OMPR"/>
    <property type="match status" value="1"/>
</dbReference>
<organism evidence="7 8">
    <name type="scientific">Dactylosporangium cerinum</name>
    <dbReference type="NCBI Taxonomy" id="1434730"/>
    <lineage>
        <taxon>Bacteria</taxon>
        <taxon>Bacillati</taxon>
        <taxon>Actinomycetota</taxon>
        <taxon>Actinomycetes</taxon>
        <taxon>Micromonosporales</taxon>
        <taxon>Micromonosporaceae</taxon>
        <taxon>Dactylosporangium</taxon>
    </lineage>
</organism>
<accession>A0ABV9WEV3</accession>
<dbReference type="InterPro" id="IPR016032">
    <property type="entry name" value="Sig_transdc_resp-reg_C-effctor"/>
</dbReference>
<dbReference type="Pfam" id="PF00486">
    <property type="entry name" value="Trans_reg_C"/>
    <property type="match status" value="1"/>
</dbReference>
<dbReference type="Gene3D" id="1.10.10.10">
    <property type="entry name" value="Winged helix-like DNA-binding domain superfamily/Winged helix DNA-binding domain"/>
    <property type="match status" value="1"/>
</dbReference>
<gene>
    <name evidence="7" type="ORF">ACFPIJ_51710</name>
</gene>
<dbReference type="CDD" id="cd00383">
    <property type="entry name" value="trans_reg_C"/>
    <property type="match status" value="1"/>
</dbReference>
<dbReference type="InterPro" id="IPR039420">
    <property type="entry name" value="WalR-like"/>
</dbReference>
<dbReference type="PROSITE" id="PS51755">
    <property type="entry name" value="OMPR_PHOB"/>
    <property type="match status" value="1"/>
</dbReference>
<evidence type="ECO:0000256" key="3">
    <source>
        <dbReference type="ARBA" id="ARBA00023125"/>
    </source>
</evidence>